<feature type="compositionally biased region" description="Polar residues" evidence="1">
    <location>
        <begin position="1789"/>
        <end position="1845"/>
    </location>
</feature>
<evidence type="ECO:0000313" key="2">
    <source>
        <dbReference type="EMBL" id="CAK9880043.1"/>
    </source>
</evidence>
<dbReference type="InterPro" id="IPR039317">
    <property type="entry name" value="TIC"/>
</dbReference>
<feature type="region of interest" description="Disordered" evidence="1">
    <location>
        <begin position="623"/>
        <end position="680"/>
    </location>
</feature>
<feature type="compositionally biased region" description="Low complexity" evidence="1">
    <location>
        <begin position="1587"/>
        <end position="1598"/>
    </location>
</feature>
<feature type="compositionally biased region" description="Polar residues" evidence="1">
    <location>
        <begin position="448"/>
        <end position="460"/>
    </location>
</feature>
<dbReference type="EMBL" id="OZ023709">
    <property type="protein sequence ID" value="CAK9881293.1"/>
    <property type="molecule type" value="Genomic_DNA"/>
</dbReference>
<keyword evidence="4" id="KW-1185">Reference proteome</keyword>
<dbReference type="Proteomes" id="UP001497522">
    <property type="component" value="Chromosome 8"/>
</dbReference>
<feature type="region of interest" description="Disordered" evidence="1">
    <location>
        <begin position="116"/>
        <end position="271"/>
    </location>
</feature>
<feature type="region of interest" description="Disordered" evidence="1">
    <location>
        <begin position="1584"/>
        <end position="1695"/>
    </location>
</feature>
<feature type="compositionally biased region" description="Basic and acidic residues" evidence="1">
    <location>
        <begin position="484"/>
        <end position="496"/>
    </location>
</feature>
<feature type="compositionally biased region" description="Low complexity" evidence="1">
    <location>
        <begin position="1650"/>
        <end position="1664"/>
    </location>
</feature>
<dbReference type="Proteomes" id="UP001497522">
    <property type="component" value="Chromosome 7"/>
</dbReference>
<feature type="region of interest" description="Disordered" evidence="1">
    <location>
        <begin position="1519"/>
        <end position="1564"/>
    </location>
</feature>
<feature type="region of interest" description="Disordered" evidence="1">
    <location>
        <begin position="1014"/>
        <end position="1091"/>
    </location>
</feature>
<dbReference type="EMBL" id="OZ023708">
    <property type="protein sequence ID" value="CAK9880043.1"/>
    <property type="molecule type" value="Genomic_DNA"/>
</dbReference>
<feature type="region of interest" description="Disordered" evidence="1">
    <location>
        <begin position="1141"/>
        <end position="1179"/>
    </location>
</feature>
<feature type="region of interest" description="Disordered" evidence="1">
    <location>
        <begin position="480"/>
        <end position="499"/>
    </location>
</feature>
<feature type="compositionally biased region" description="Polar residues" evidence="1">
    <location>
        <begin position="1014"/>
        <end position="1026"/>
    </location>
</feature>
<gene>
    <name evidence="2" type="ORF">CSSPJE1EN2_LOCUS21532</name>
    <name evidence="3" type="ORF">CSSPJE1EN2_LOCUS22668</name>
</gene>
<feature type="compositionally biased region" description="Polar residues" evidence="1">
    <location>
        <begin position="1665"/>
        <end position="1695"/>
    </location>
</feature>
<feature type="compositionally biased region" description="Low complexity" evidence="1">
    <location>
        <begin position="1712"/>
        <end position="1737"/>
    </location>
</feature>
<feature type="region of interest" description="Disordered" evidence="1">
    <location>
        <begin position="1"/>
        <end position="79"/>
    </location>
</feature>
<organism evidence="3 4">
    <name type="scientific">Sphagnum jensenii</name>
    <dbReference type="NCBI Taxonomy" id="128206"/>
    <lineage>
        <taxon>Eukaryota</taxon>
        <taxon>Viridiplantae</taxon>
        <taxon>Streptophyta</taxon>
        <taxon>Embryophyta</taxon>
        <taxon>Bryophyta</taxon>
        <taxon>Sphagnophytina</taxon>
        <taxon>Sphagnopsida</taxon>
        <taxon>Sphagnales</taxon>
        <taxon>Sphagnaceae</taxon>
        <taxon>Sphagnum</taxon>
    </lineage>
</organism>
<reference evidence="3" key="1">
    <citation type="submission" date="2024-03" db="EMBL/GenBank/DDBJ databases">
        <authorList>
            <consortium name="ELIXIR-Norway"/>
            <consortium name="Elixir Norway"/>
        </authorList>
    </citation>
    <scope>NUCLEOTIDE SEQUENCE</scope>
</reference>
<feature type="compositionally biased region" description="Low complexity" evidence="1">
    <location>
        <begin position="1609"/>
        <end position="1641"/>
    </location>
</feature>
<feature type="compositionally biased region" description="Polar residues" evidence="1">
    <location>
        <begin position="1462"/>
        <end position="1477"/>
    </location>
</feature>
<protein>
    <submittedName>
        <fullName evidence="3">Uncharacterized protein</fullName>
    </submittedName>
</protein>
<feature type="compositionally biased region" description="Polar residues" evidence="1">
    <location>
        <begin position="1052"/>
        <end position="1074"/>
    </location>
</feature>
<feature type="compositionally biased region" description="Basic and acidic residues" evidence="1">
    <location>
        <begin position="1309"/>
        <end position="1321"/>
    </location>
</feature>
<feature type="compositionally biased region" description="Low complexity" evidence="1">
    <location>
        <begin position="227"/>
        <end position="246"/>
    </location>
</feature>
<feature type="region of interest" description="Disordered" evidence="1">
    <location>
        <begin position="441"/>
        <end position="471"/>
    </location>
</feature>
<feature type="compositionally biased region" description="Low complexity" evidence="1">
    <location>
        <begin position="1247"/>
        <end position="1278"/>
    </location>
</feature>
<evidence type="ECO:0000256" key="1">
    <source>
        <dbReference type="SAM" id="MobiDB-lite"/>
    </source>
</evidence>
<feature type="region of interest" description="Disordered" evidence="1">
    <location>
        <begin position="1242"/>
        <end position="1354"/>
    </location>
</feature>
<feature type="region of interest" description="Disordered" evidence="1">
    <location>
        <begin position="728"/>
        <end position="750"/>
    </location>
</feature>
<dbReference type="PANTHER" id="PTHR34798">
    <property type="entry name" value="PROTEIN TIME FOR COFFEE"/>
    <property type="match status" value="1"/>
</dbReference>
<feature type="compositionally biased region" description="Basic and acidic residues" evidence="1">
    <location>
        <begin position="1"/>
        <end position="10"/>
    </location>
</feature>
<feature type="compositionally biased region" description="Basic and acidic residues" evidence="1">
    <location>
        <begin position="173"/>
        <end position="185"/>
    </location>
</feature>
<feature type="region of interest" description="Disordered" evidence="1">
    <location>
        <begin position="1789"/>
        <end position="1854"/>
    </location>
</feature>
<feature type="compositionally biased region" description="Basic and acidic residues" evidence="1">
    <location>
        <begin position="301"/>
        <end position="315"/>
    </location>
</feature>
<dbReference type="PANTHER" id="PTHR34798:SF2">
    <property type="entry name" value="PROTEIN TIME FOR COFFEE"/>
    <property type="match status" value="1"/>
</dbReference>
<feature type="compositionally biased region" description="Polar residues" evidence="1">
    <location>
        <begin position="323"/>
        <end position="337"/>
    </location>
</feature>
<evidence type="ECO:0000313" key="4">
    <source>
        <dbReference type="Proteomes" id="UP001497522"/>
    </source>
</evidence>
<feature type="compositionally biased region" description="Polar residues" evidence="1">
    <location>
        <begin position="1299"/>
        <end position="1308"/>
    </location>
</feature>
<feature type="compositionally biased region" description="Low complexity" evidence="1">
    <location>
        <begin position="68"/>
        <end position="79"/>
    </location>
</feature>
<feature type="compositionally biased region" description="Low complexity" evidence="1">
    <location>
        <begin position="1145"/>
        <end position="1179"/>
    </location>
</feature>
<proteinExistence type="predicted"/>
<feature type="region of interest" description="Disordered" evidence="1">
    <location>
        <begin position="1449"/>
        <end position="1477"/>
    </location>
</feature>
<feature type="region of interest" description="Disordered" evidence="1">
    <location>
        <begin position="1710"/>
        <end position="1739"/>
    </location>
</feature>
<feature type="compositionally biased region" description="Pro residues" evidence="1">
    <location>
        <begin position="205"/>
        <end position="214"/>
    </location>
</feature>
<accession>A0ABP1BXX0</accession>
<sequence length="1896" mass="198325">MMERGRDGRRSGAGRHIAAPRRPRTSGFKDSAAAAVAVGEDGGDDTNTMDDVLLHNARLRERPKKDNTTNSNNNINSSSLLMMSSGKQQQRLVVSPSSLVSIRRIKRKRQGLHEIQATQLRSHLPDEVEETTTPTTITHDSEMGGSEEEDDDDDDLPPPAPIPRRPVKARPQGKLEEIISMRRNDLPTVPRKARSAVLKQRAQESPPPLPPPTVAPEILPHQPPPSVVASSSPNTPAPSSTLSSSSGIFALKPRRRTVKPSGSNPKATKLLKVSTWTVSEEVEVAEALFDLARMIPSPSALDRRMDSKPEYKSEAKSYSSASVQITSPVAQPSNGTATPPLLAPVANTTSTVPLGASPPPAASPVLPPSPSSAAALPPEEAPKRKRPQVRTCPEEGVLPLQAHLVASTANVTFSNLPGVVAAPESRELDQVEEQHLVGIAEEEGTVKNEATGNRSSLTPAPSSPGGTPVLSVSTVSIQPNITGENKHETPEKKNAKGDVAITSSSNEKNLSYVLLPFDGNPEPAKLAAAISDIQEVDAGTISSPLLSDSAKQLDVIKRSVQLTPEGELDQVNKFDIDLMVPPTKAAAVSLVHERNNGVAGVPVDKGQERPLVDLSVLSPVGSGLSEKYKEARQEQQDREETHREMKREQRSEDRERTDLSKPPPQRSSKGVKPESTLPKSEKALVSSLLASSAASPISPGMTGWPGAMSSLGYFPVATAAAAAASMTGSSSVDKSPQPRVSPFSNIPPQQPWKRCASHVWIAHFIDAQQQVNRHPFFVAGLYGAKSYNQNMSLLPPGALYGSSGGAAQVPAVPGSPMSSAIALGVGLGVGEGALGATTISAAKDREREMIAAATFMEVFSRNAVLQQQQPILSLQPGAVFGSSGMQPGTIMMASSGLSAEVVSGIADGGANMGNPALPGISSGPGRGSLMAGSLGPAGGPGIVASNRVVAAANAAAIHEQCLHVMKQNLGSPYHQYPSSHFGPTFNGHPANMGTQQAGAQFFAGVPFFGQQLVSPSQQSAHQTSLVASGGGPVTPQNQQQQGVHRFPPTGSPHPQQCPLQTPSHSPSQYQVQSQSDRDGWDGPSGEDSGSVVESKFPILHRHPYSQGSASVANVSIPPAAVQTQPSHQDFSIFAALGKQNKWEHQQQQQHAAAQQLQVSQPQPSLSSHQHQQQQAAAQHLQIKLKGLDPQSSQAFSAMTMAAALNRGPVGPGPLGLAPVAAVMAPQGHAVLQSMVDAVCIHPRQSPHHSSGSGAPHPSPIHQQQQQMQQLQFQQQQQQHRTVQMQRGPMGVEEGHTVADASNHTSNTGARRERDPGQDRKMSVKRPIGSSSPLSRVDFNTTPRGNTHNETPTLNSTAATSAIMSTHPTGHIAKGGVPPPVAQAIQAPKQSMVHTKGRPGANTASTAALNQSNMVSYADNGLPAAPSLTAKVSVPGLSLAGQTAISASNGARQTPIAQHPCLNPSQRTSMGMNPTSPGTDPKVVLAAAMAKVQKTESKLQQSLLPQVALDTVSVSQISSAVSGSPITSSTSALSPLPAGSKPSAADGAKQGSFGKGSSSFPMAQTSVGATPGNWALSPVLSQHTILGHSHSPSPSPSSSLGNKSLSAKLPQQQQQYPQPSQMHKQQNPQQQQQFTNSQSQLLPSPPPQPPQQLLQQPQHSPPLTQAHLQQNPTHQHPVQHLNQGQSAPSNIANSGQSSISEVINDLQATNARPAPSNLSASPLPGSGSQRGSSSSAAAVLHPQCSSLQELNSPEQLNSVRSMKIPASMRTATSPPAASPSPIPELSAVQQIGSPTQGKSSSGQFVTGSNHGDKMLSQSSLMQPVTPSSTINGSSNHPANNNISNGRIGSDVQPPTIVVGSSTAVQHGNVNSFQMHPPSSLSMVTESVVSTGPLASAV</sequence>
<feature type="compositionally biased region" description="Basic and acidic residues" evidence="1">
    <location>
        <begin position="626"/>
        <end position="659"/>
    </location>
</feature>
<evidence type="ECO:0000313" key="3">
    <source>
        <dbReference type="EMBL" id="CAK9881293.1"/>
    </source>
</evidence>
<feature type="compositionally biased region" description="Polar residues" evidence="1">
    <location>
        <begin position="1328"/>
        <end position="1354"/>
    </location>
</feature>
<feature type="compositionally biased region" description="Low complexity" evidence="1">
    <location>
        <begin position="1546"/>
        <end position="1559"/>
    </location>
</feature>
<feature type="region of interest" description="Disordered" evidence="1">
    <location>
        <begin position="295"/>
        <end position="394"/>
    </location>
</feature>
<feature type="compositionally biased region" description="Basic and acidic residues" evidence="1">
    <location>
        <begin position="58"/>
        <end position="67"/>
    </location>
</feature>
<name>A0ABP1BXX0_9BRYO</name>
<feature type="compositionally biased region" description="Pro residues" evidence="1">
    <location>
        <begin position="356"/>
        <end position="370"/>
    </location>
</feature>
<feature type="compositionally biased region" description="Acidic residues" evidence="1">
    <location>
        <begin position="145"/>
        <end position="156"/>
    </location>
</feature>